<organism evidence="3">
    <name type="scientific">Camponotus floridanus</name>
    <name type="common">Florida carpenter ant</name>
    <dbReference type="NCBI Taxonomy" id="104421"/>
    <lineage>
        <taxon>Eukaryota</taxon>
        <taxon>Metazoa</taxon>
        <taxon>Ecdysozoa</taxon>
        <taxon>Arthropoda</taxon>
        <taxon>Hexapoda</taxon>
        <taxon>Insecta</taxon>
        <taxon>Pterygota</taxon>
        <taxon>Neoptera</taxon>
        <taxon>Endopterygota</taxon>
        <taxon>Hymenoptera</taxon>
        <taxon>Apocrita</taxon>
        <taxon>Aculeata</taxon>
        <taxon>Formicoidea</taxon>
        <taxon>Formicidae</taxon>
        <taxon>Formicinae</taxon>
        <taxon>Camponotus</taxon>
    </lineage>
</organism>
<protein>
    <submittedName>
        <fullName evidence="2">Uncharacterized protein</fullName>
    </submittedName>
</protein>
<sequence>MTEVEENRRGLRRRRQNHVIRIKDHCSHISREKSTREFWHCFQILFHILIYESCCMNYPRLWRLMVNRMRRLSGVNTEGRERESLWVKASAKVRGPLAEVFPRSDATFRQQFSQFCGDCTAGVTLQLGTLSEIPGLRPESRERTSPSSAARPTKRVVCIRGAAERVVAGHSPPINEGEARAASPFRISKKYSSKTPSLSRQSND</sequence>
<feature type="region of interest" description="Disordered" evidence="1">
    <location>
        <begin position="167"/>
        <end position="204"/>
    </location>
</feature>
<proteinExistence type="predicted"/>
<dbReference type="InParanoid" id="E2AG52"/>
<evidence type="ECO:0000313" key="3">
    <source>
        <dbReference type="Proteomes" id="UP000000311"/>
    </source>
</evidence>
<feature type="region of interest" description="Disordered" evidence="1">
    <location>
        <begin position="134"/>
        <end position="154"/>
    </location>
</feature>
<dbReference type="Proteomes" id="UP000000311">
    <property type="component" value="Unassembled WGS sequence"/>
</dbReference>
<dbReference type="EMBL" id="GL439266">
    <property type="protein sequence ID" value="EFN67543.1"/>
    <property type="molecule type" value="Genomic_DNA"/>
</dbReference>
<gene>
    <name evidence="2" type="ORF">EAG_16224</name>
</gene>
<feature type="compositionally biased region" description="Polar residues" evidence="1">
    <location>
        <begin position="193"/>
        <end position="204"/>
    </location>
</feature>
<evidence type="ECO:0000256" key="1">
    <source>
        <dbReference type="SAM" id="MobiDB-lite"/>
    </source>
</evidence>
<evidence type="ECO:0000313" key="2">
    <source>
        <dbReference type="EMBL" id="EFN67543.1"/>
    </source>
</evidence>
<reference evidence="2 3" key="1">
    <citation type="journal article" date="2010" name="Science">
        <title>Genomic comparison of the ants Camponotus floridanus and Harpegnathos saltator.</title>
        <authorList>
            <person name="Bonasio R."/>
            <person name="Zhang G."/>
            <person name="Ye C."/>
            <person name="Mutti N.S."/>
            <person name="Fang X."/>
            <person name="Qin N."/>
            <person name="Donahue G."/>
            <person name="Yang P."/>
            <person name="Li Q."/>
            <person name="Li C."/>
            <person name="Zhang P."/>
            <person name="Huang Z."/>
            <person name="Berger S.L."/>
            <person name="Reinberg D."/>
            <person name="Wang J."/>
            <person name="Liebig J."/>
        </authorList>
    </citation>
    <scope>NUCLEOTIDE SEQUENCE [LARGE SCALE GENOMIC DNA]</scope>
    <source>
        <strain evidence="3">C129</strain>
    </source>
</reference>
<name>E2AG52_CAMFO</name>
<dbReference type="AlphaFoldDB" id="E2AG52"/>
<accession>E2AG52</accession>
<keyword evidence="3" id="KW-1185">Reference proteome</keyword>